<evidence type="ECO:0000256" key="4">
    <source>
        <dbReference type="SAM" id="MobiDB-lite"/>
    </source>
</evidence>
<feature type="compositionally biased region" description="Low complexity" evidence="4">
    <location>
        <begin position="506"/>
        <end position="515"/>
    </location>
</feature>
<name>A0A6G1HN06_9PEZI</name>
<dbReference type="GO" id="GO:0016746">
    <property type="term" value="F:acyltransferase activity"/>
    <property type="evidence" value="ECO:0007669"/>
    <property type="project" value="UniProtKB-KW"/>
</dbReference>
<dbReference type="OrthoDB" id="189226at2759"/>
<sequence length="636" mass="68876">MTTPAKPLADLGAGLSSKAPPGGAAVGPVGQAERAFTAASTFISGILAINATQFLGAPLKVIDPKFYQAYMAFTKQSFGVLITTMTAWWSPTVVRVSGDESIPKQLARSADGTLQCRFPDRIVLMANHQLYTDWLYLWWVAYTNNMHGAIYIVLKEALRNVPFVGWGAQMYNFIFLARDWEKDQARFRDALQALDNDDPMWLVIFPEGTNLAKETRAASKRWADKQGLQDMKHVLLPRSKGLQFSLQNLRRSTEWLYDVTIGYEGIPEGQYGQDIFTLRSSMFEGRPPKSVNMHFRRFRISSIPIDNDDAFALWLRNRWREKDYMLEHFARHNKFPSDSLWLTKPNPKPCPARVIETDIRPNRMEEFLAIFAPLTAVGAVLGMAGGGADPKALAEMLQDAAKGKGALTGTRDDNSAQPSKLEKRPASKATAPAKDANKTPAPAQRDMLQEYLAALRPMLDGMPGMSGGPAVGKPTGAAAGKPTGAPSAPAKAKPPTQPARKPPPASSRAPPKAASVISAPVAQKASRPPAPRAASEAPRPAGTGRVGRQKYTIPPARPVTTGAWKGAPKVAKGTSQAGAGAKPVNIDPAVLSQMKGKTPKPVDIDPEMLARMKGKSGEKKPVSVDPSVLAKMKKGM</sequence>
<dbReference type="SUPFAM" id="SSF69593">
    <property type="entry name" value="Glycerol-3-phosphate (1)-acyltransferase"/>
    <property type="match status" value="1"/>
</dbReference>
<dbReference type="GO" id="GO:0005783">
    <property type="term" value="C:endoplasmic reticulum"/>
    <property type="evidence" value="ECO:0007669"/>
    <property type="project" value="TreeGrafter"/>
</dbReference>
<feature type="domain" description="Phospholipid/glycerol acyltransferase" evidence="5">
    <location>
        <begin position="122"/>
        <end position="243"/>
    </location>
</feature>
<dbReference type="CDD" id="cd07990">
    <property type="entry name" value="LPLAT_LCLAT1-like"/>
    <property type="match status" value="1"/>
</dbReference>
<comment type="similarity">
    <text evidence="1">Belongs to the 1-acyl-sn-glycerol-3-phosphate acyltransferase family.</text>
</comment>
<evidence type="ECO:0000256" key="1">
    <source>
        <dbReference type="ARBA" id="ARBA00008655"/>
    </source>
</evidence>
<dbReference type="PANTHER" id="PTHR10983:SF16">
    <property type="entry name" value="LYSOCARDIOLIPIN ACYLTRANSFERASE 1"/>
    <property type="match status" value="1"/>
</dbReference>
<dbReference type="Proteomes" id="UP000799640">
    <property type="component" value="Unassembled WGS sequence"/>
</dbReference>
<feature type="region of interest" description="Disordered" evidence="4">
    <location>
        <begin position="404"/>
        <end position="444"/>
    </location>
</feature>
<feature type="compositionally biased region" description="Pro residues" evidence="4">
    <location>
        <begin position="495"/>
        <end position="505"/>
    </location>
</feature>
<accession>A0A6G1HN06</accession>
<feature type="compositionally biased region" description="Basic and acidic residues" evidence="4">
    <location>
        <begin position="410"/>
        <end position="425"/>
    </location>
</feature>
<feature type="region of interest" description="Disordered" evidence="4">
    <location>
        <begin position="463"/>
        <end position="636"/>
    </location>
</feature>
<evidence type="ECO:0000256" key="2">
    <source>
        <dbReference type="ARBA" id="ARBA00022679"/>
    </source>
</evidence>
<organism evidence="6 7">
    <name type="scientific">Trichodelitschia bisporula</name>
    <dbReference type="NCBI Taxonomy" id="703511"/>
    <lineage>
        <taxon>Eukaryota</taxon>
        <taxon>Fungi</taxon>
        <taxon>Dikarya</taxon>
        <taxon>Ascomycota</taxon>
        <taxon>Pezizomycotina</taxon>
        <taxon>Dothideomycetes</taxon>
        <taxon>Dothideomycetes incertae sedis</taxon>
        <taxon>Phaeotrichales</taxon>
        <taxon>Phaeotrichaceae</taxon>
        <taxon>Trichodelitschia</taxon>
    </lineage>
</organism>
<dbReference type="Pfam" id="PF01553">
    <property type="entry name" value="Acyltransferase"/>
    <property type="match status" value="1"/>
</dbReference>
<dbReference type="PANTHER" id="PTHR10983">
    <property type="entry name" value="1-ACYLGLYCEROL-3-PHOSPHATE ACYLTRANSFERASE-RELATED"/>
    <property type="match status" value="1"/>
</dbReference>
<feature type="region of interest" description="Disordered" evidence="4">
    <location>
        <begin position="1"/>
        <end position="24"/>
    </location>
</feature>
<proteinExistence type="inferred from homology"/>
<dbReference type="InterPro" id="IPR032098">
    <property type="entry name" value="Acyltransf_C"/>
</dbReference>
<evidence type="ECO:0000256" key="3">
    <source>
        <dbReference type="ARBA" id="ARBA00023315"/>
    </source>
</evidence>
<evidence type="ECO:0000313" key="6">
    <source>
        <dbReference type="EMBL" id="KAF2397281.1"/>
    </source>
</evidence>
<gene>
    <name evidence="6" type="ORF">EJ06DRAFT_515556</name>
</gene>
<dbReference type="AlphaFoldDB" id="A0A6G1HN06"/>
<evidence type="ECO:0000259" key="5">
    <source>
        <dbReference type="SMART" id="SM00563"/>
    </source>
</evidence>
<dbReference type="InterPro" id="IPR002123">
    <property type="entry name" value="Plipid/glycerol_acylTrfase"/>
</dbReference>
<dbReference type="SMART" id="SM00563">
    <property type="entry name" value="PlsC"/>
    <property type="match status" value="1"/>
</dbReference>
<keyword evidence="3 6" id="KW-0012">Acyltransferase</keyword>
<reference evidence="6" key="1">
    <citation type="journal article" date="2020" name="Stud. Mycol.">
        <title>101 Dothideomycetes genomes: a test case for predicting lifestyles and emergence of pathogens.</title>
        <authorList>
            <person name="Haridas S."/>
            <person name="Albert R."/>
            <person name="Binder M."/>
            <person name="Bloem J."/>
            <person name="Labutti K."/>
            <person name="Salamov A."/>
            <person name="Andreopoulos B."/>
            <person name="Baker S."/>
            <person name="Barry K."/>
            <person name="Bills G."/>
            <person name="Bluhm B."/>
            <person name="Cannon C."/>
            <person name="Castanera R."/>
            <person name="Culley D."/>
            <person name="Daum C."/>
            <person name="Ezra D."/>
            <person name="Gonzalez J."/>
            <person name="Henrissat B."/>
            <person name="Kuo A."/>
            <person name="Liang C."/>
            <person name="Lipzen A."/>
            <person name="Lutzoni F."/>
            <person name="Magnuson J."/>
            <person name="Mondo S."/>
            <person name="Nolan M."/>
            <person name="Ohm R."/>
            <person name="Pangilinan J."/>
            <person name="Park H.-J."/>
            <person name="Ramirez L."/>
            <person name="Alfaro M."/>
            <person name="Sun H."/>
            <person name="Tritt A."/>
            <person name="Yoshinaga Y."/>
            <person name="Zwiers L.-H."/>
            <person name="Turgeon B."/>
            <person name="Goodwin S."/>
            <person name="Spatafora J."/>
            <person name="Crous P."/>
            <person name="Grigoriev I."/>
        </authorList>
    </citation>
    <scope>NUCLEOTIDE SEQUENCE</scope>
    <source>
        <strain evidence="6">CBS 262.69</strain>
    </source>
</reference>
<dbReference type="GO" id="GO:0036149">
    <property type="term" value="P:phosphatidylinositol acyl-chain remodeling"/>
    <property type="evidence" value="ECO:0007669"/>
    <property type="project" value="TreeGrafter"/>
</dbReference>
<keyword evidence="7" id="KW-1185">Reference proteome</keyword>
<keyword evidence="2 6" id="KW-0808">Transferase</keyword>
<evidence type="ECO:0000313" key="7">
    <source>
        <dbReference type="Proteomes" id="UP000799640"/>
    </source>
</evidence>
<feature type="compositionally biased region" description="Low complexity" evidence="4">
    <location>
        <begin position="532"/>
        <end position="541"/>
    </location>
</feature>
<feature type="compositionally biased region" description="Low complexity" evidence="4">
    <location>
        <begin position="471"/>
        <end position="494"/>
    </location>
</feature>
<dbReference type="EMBL" id="ML996704">
    <property type="protein sequence ID" value="KAF2397281.1"/>
    <property type="molecule type" value="Genomic_DNA"/>
</dbReference>
<dbReference type="Pfam" id="PF16076">
    <property type="entry name" value="Acyltransf_C"/>
    <property type="match status" value="1"/>
</dbReference>
<protein>
    <submittedName>
        <fullName evidence="6">Acyltransferase-domain-containing protein</fullName>
    </submittedName>
</protein>